<dbReference type="Proteomes" id="UP001595453">
    <property type="component" value="Unassembled WGS sequence"/>
</dbReference>
<evidence type="ECO:0000256" key="1">
    <source>
        <dbReference type="ARBA" id="ARBA00023015"/>
    </source>
</evidence>
<dbReference type="Gene3D" id="1.10.10.60">
    <property type="entry name" value="Homeodomain-like"/>
    <property type="match status" value="2"/>
</dbReference>
<evidence type="ECO:0000259" key="4">
    <source>
        <dbReference type="PROSITE" id="PS01124"/>
    </source>
</evidence>
<dbReference type="SUPFAM" id="SSF46689">
    <property type="entry name" value="Homeodomain-like"/>
    <property type="match status" value="2"/>
</dbReference>
<dbReference type="PANTHER" id="PTHR46796">
    <property type="entry name" value="HTH-TYPE TRANSCRIPTIONAL ACTIVATOR RHAS-RELATED"/>
    <property type="match status" value="1"/>
</dbReference>
<dbReference type="InterPro" id="IPR018060">
    <property type="entry name" value="HTH_AraC"/>
</dbReference>
<dbReference type="RefSeq" id="WP_377123537.1">
    <property type="nucleotide sequence ID" value="NZ_JBHRSD010000014.1"/>
</dbReference>
<dbReference type="Pfam" id="PF12833">
    <property type="entry name" value="HTH_18"/>
    <property type="match status" value="1"/>
</dbReference>
<evidence type="ECO:0000256" key="3">
    <source>
        <dbReference type="ARBA" id="ARBA00023163"/>
    </source>
</evidence>
<keyword evidence="6" id="KW-1185">Reference proteome</keyword>
<evidence type="ECO:0000256" key="2">
    <source>
        <dbReference type="ARBA" id="ARBA00023125"/>
    </source>
</evidence>
<dbReference type="PANTHER" id="PTHR46796:SF6">
    <property type="entry name" value="ARAC SUBFAMILY"/>
    <property type="match status" value="1"/>
</dbReference>
<organism evidence="5 6">
    <name type="scientific">Pseudoalteromonas fenneropenaei</name>
    <dbReference type="NCBI Taxonomy" id="1737459"/>
    <lineage>
        <taxon>Bacteria</taxon>
        <taxon>Pseudomonadati</taxon>
        <taxon>Pseudomonadota</taxon>
        <taxon>Gammaproteobacteria</taxon>
        <taxon>Alteromonadales</taxon>
        <taxon>Pseudoalteromonadaceae</taxon>
        <taxon>Pseudoalteromonas</taxon>
    </lineage>
</organism>
<dbReference type="EMBL" id="JBHRSD010000014">
    <property type="protein sequence ID" value="MFC3032739.1"/>
    <property type="molecule type" value="Genomic_DNA"/>
</dbReference>
<evidence type="ECO:0000313" key="6">
    <source>
        <dbReference type="Proteomes" id="UP001595453"/>
    </source>
</evidence>
<sequence>MTTLSTLPLDHNLLCKLSYYAAGSAMPAHQHELAQFSFLFCGQVHESTLCDEYAIYQPSLCFKPATLVHENQYGQQGALILSFNFATNMLTDLAALTPPNYLWQPLQRTSPQQLKALLTAQLAQDTQQATDCFWDLLSQVSSLPAYTELTPPSWLKQAQQRLEEHDDSVPLSDIAMQIGVHPVHFSRTFKRFFHCSASEYRQRKQLDRAILQLSQQHSLSDTALQAGFADQSHMQRSFRRYLGATPRQLQMLLRLKQL</sequence>
<keyword evidence="3" id="KW-0804">Transcription</keyword>
<gene>
    <name evidence="5" type="ORF">ACFOEE_09420</name>
</gene>
<keyword evidence="1" id="KW-0805">Transcription regulation</keyword>
<proteinExistence type="predicted"/>
<feature type="domain" description="HTH araC/xylS-type" evidence="4">
    <location>
        <begin position="156"/>
        <end position="252"/>
    </location>
</feature>
<accession>A0ABV7CJB4</accession>
<evidence type="ECO:0000313" key="5">
    <source>
        <dbReference type="EMBL" id="MFC3032739.1"/>
    </source>
</evidence>
<keyword evidence="2" id="KW-0238">DNA-binding</keyword>
<comment type="caution">
    <text evidence="5">The sequence shown here is derived from an EMBL/GenBank/DDBJ whole genome shotgun (WGS) entry which is preliminary data.</text>
</comment>
<dbReference type="PROSITE" id="PS01124">
    <property type="entry name" value="HTH_ARAC_FAMILY_2"/>
    <property type="match status" value="1"/>
</dbReference>
<dbReference type="SMART" id="SM00342">
    <property type="entry name" value="HTH_ARAC"/>
    <property type="match status" value="1"/>
</dbReference>
<reference evidence="6" key="1">
    <citation type="journal article" date="2019" name="Int. J. Syst. Evol. Microbiol.">
        <title>The Global Catalogue of Microorganisms (GCM) 10K type strain sequencing project: providing services to taxonomists for standard genome sequencing and annotation.</title>
        <authorList>
            <consortium name="The Broad Institute Genomics Platform"/>
            <consortium name="The Broad Institute Genome Sequencing Center for Infectious Disease"/>
            <person name="Wu L."/>
            <person name="Ma J."/>
        </authorList>
    </citation>
    <scope>NUCLEOTIDE SEQUENCE [LARGE SCALE GENOMIC DNA]</scope>
    <source>
        <strain evidence="6">KCTC 42730</strain>
    </source>
</reference>
<name>A0ABV7CJB4_9GAMM</name>
<dbReference type="InterPro" id="IPR050204">
    <property type="entry name" value="AraC_XylS_family_regulators"/>
</dbReference>
<protein>
    <submittedName>
        <fullName evidence="5">Helix-turn-helix domain-containing protein</fullName>
    </submittedName>
</protein>
<dbReference type="InterPro" id="IPR009057">
    <property type="entry name" value="Homeodomain-like_sf"/>
</dbReference>